<evidence type="ECO:0000313" key="2">
    <source>
        <dbReference type="Proteomes" id="UP001165080"/>
    </source>
</evidence>
<proteinExistence type="predicted"/>
<reference evidence="1 2" key="1">
    <citation type="journal article" date="2023" name="Commun. Biol.">
        <title>Reorganization of the ancestral sex-determining regions during the evolution of trioecy in Pleodorina starrii.</title>
        <authorList>
            <person name="Takahashi K."/>
            <person name="Suzuki S."/>
            <person name="Kawai-Toyooka H."/>
            <person name="Yamamoto K."/>
            <person name="Hamaji T."/>
            <person name="Ootsuki R."/>
            <person name="Yamaguchi H."/>
            <person name="Kawachi M."/>
            <person name="Higashiyama T."/>
            <person name="Nozaki H."/>
        </authorList>
    </citation>
    <scope>NUCLEOTIDE SEQUENCE [LARGE SCALE GENOMIC DNA]</scope>
    <source>
        <strain evidence="1 2">NIES-4479</strain>
    </source>
</reference>
<dbReference type="Proteomes" id="UP001165080">
    <property type="component" value="Unassembled WGS sequence"/>
</dbReference>
<accession>A0A9W6F9C3</accession>
<gene>
    <name evidence="1" type="primary">PLEST010809</name>
    <name evidence="1" type="ORF">PLESTB_001618400</name>
</gene>
<protein>
    <recommendedName>
        <fullName evidence="3">Glutathione peroxidase</fullName>
    </recommendedName>
</protein>
<evidence type="ECO:0000313" key="1">
    <source>
        <dbReference type="EMBL" id="GLC60481.1"/>
    </source>
</evidence>
<keyword evidence="2" id="KW-1185">Reference proteome</keyword>
<organism evidence="1 2">
    <name type="scientific">Pleodorina starrii</name>
    <dbReference type="NCBI Taxonomy" id="330485"/>
    <lineage>
        <taxon>Eukaryota</taxon>
        <taxon>Viridiplantae</taxon>
        <taxon>Chlorophyta</taxon>
        <taxon>core chlorophytes</taxon>
        <taxon>Chlorophyceae</taxon>
        <taxon>CS clade</taxon>
        <taxon>Chlamydomonadales</taxon>
        <taxon>Volvocaceae</taxon>
        <taxon>Pleodorina</taxon>
    </lineage>
</organism>
<dbReference type="OrthoDB" id="10454411at2759"/>
<name>A0A9W6F9C3_9CHLO</name>
<sequence>MLLRAKCPAPSVRTATKGRRSCVVCFATANESTTRRSLLLGAAAGGISQIWLPGSAYSAAEPTSAYDFSALQYEQERSLQGYRGKVIVVMNIASE</sequence>
<evidence type="ECO:0008006" key="3">
    <source>
        <dbReference type="Google" id="ProtNLM"/>
    </source>
</evidence>
<comment type="caution">
    <text evidence="1">The sequence shown here is derived from an EMBL/GenBank/DDBJ whole genome shotgun (WGS) entry which is preliminary data.</text>
</comment>
<dbReference type="EMBL" id="BRXU01000035">
    <property type="protein sequence ID" value="GLC60481.1"/>
    <property type="molecule type" value="Genomic_DNA"/>
</dbReference>
<dbReference type="AlphaFoldDB" id="A0A9W6F9C3"/>